<organism evidence="1 2">
    <name type="scientific">Dryococelus australis</name>
    <dbReference type="NCBI Taxonomy" id="614101"/>
    <lineage>
        <taxon>Eukaryota</taxon>
        <taxon>Metazoa</taxon>
        <taxon>Ecdysozoa</taxon>
        <taxon>Arthropoda</taxon>
        <taxon>Hexapoda</taxon>
        <taxon>Insecta</taxon>
        <taxon>Pterygota</taxon>
        <taxon>Neoptera</taxon>
        <taxon>Polyneoptera</taxon>
        <taxon>Phasmatodea</taxon>
        <taxon>Verophasmatodea</taxon>
        <taxon>Anareolatae</taxon>
        <taxon>Phasmatidae</taxon>
        <taxon>Eurycanthinae</taxon>
        <taxon>Dryococelus</taxon>
    </lineage>
</organism>
<reference evidence="1 2" key="1">
    <citation type="submission" date="2023-02" db="EMBL/GenBank/DDBJ databases">
        <title>LHISI_Scaffold_Assembly.</title>
        <authorList>
            <person name="Stuart O.P."/>
            <person name="Cleave R."/>
            <person name="Magrath M.J.L."/>
            <person name="Mikheyev A.S."/>
        </authorList>
    </citation>
    <scope>NUCLEOTIDE SEQUENCE [LARGE SCALE GENOMIC DNA]</scope>
    <source>
        <strain evidence="1">Daus_M_001</strain>
        <tissue evidence="1">Leg muscle</tissue>
    </source>
</reference>
<sequence length="478" mass="52045">MPGMFTRAEYAEVVFVYGYCDGNVRGVAVEYLRRRISADGTPPSLDIFLVQCLDYKIPRSPCFQPQYGPMLNNNPPCLRFVYRGTDFLTNSQCDKRTENLTRRDRGSSPVPELWKQGSCWNRLVPRALLIDGTLAGSSGAVTSALASHHGDPGPIPAGFAPGFSHVGIVLDDAACRRVFSGYSRFPRPCIPAPLILGSHFMSCPGITGTYVSQQEIPMDGEAGREEQWVKELRGAFRTDSHIPRGSRSLYVKIRMSRVYWFIRGFDTSWRTLAQSSPSTVAAENQCAAGIGIFVNKSLESSLQPDVLDRSNMYFILFGRITSSDVGDVVCRIQGAGHGWLVTLRSRQSFKTTSFLRPGRFSPAVMFASRDGVGSGLASFLAAWSWEGRDEGVDCALLPTQDHPGSLIAFANPAPSVPSVALPGNGYLPSHCQSLVAALSMAGSSGIKGGPTGRGPRLVVLGQSLRRRQSIWRTEPPSL</sequence>
<evidence type="ECO:0000313" key="1">
    <source>
        <dbReference type="EMBL" id="KAJ8887413.1"/>
    </source>
</evidence>
<dbReference type="Proteomes" id="UP001159363">
    <property type="component" value="Chromosome X"/>
</dbReference>
<proteinExistence type="predicted"/>
<protein>
    <submittedName>
        <fullName evidence="1">Uncharacterized protein</fullName>
    </submittedName>
</protein>
<name>A0ABQ9HSR1_9NEOP</name>
<dbReference type="EMBL" id="JARBHB010000004">
    <property type="protein sequence ID" value="KAJ8887413.1"/>
    <property type="molecule type" value="Genomic_DNA"/>
</dbReference>
<evidence type="ECO:0000313" key="2">
    <source>
        <dbReference type="Proteomes" id="UP001159363"/>
    </source>
</evidence>
<accession>A0ABQ9HSR1</accession>
<keyword evidence="2" id="KW-1185">Reference proteome</keyword>
<comment type="caution">
    <text evidence="1">The sequence shown here is derived from an EMBL/GenBank/DDBJ whole genome shotgun (WGS) entry which is preliminary data.</text>
</comment>
<gene>
    <name evidence="1" type="ORF">PR048_013628</name>
</gene>